<protein>
    <submittedName>
        <fullName evidence="3">CSEP-07</fullName>
    </submittedName>
</protein>
<evidence type="ECO:0000313" key="2">
    <source>
        <dbReference type="EMBL" id="ALL41063.1"/>
    </source>
</evidence>
<feature type="signal peptide" evidence="1">
    <location>
        <begin position="1"/>
        <end position="19"/>
    </location>
</feature>
<feature type="chain" id="PRO_5014522917" evidence="1">
    <location>
        <begin position="20"/>
        <end position="105"/>
    </location>
</feature>
<dbReference type="AlphaFoldDB" id="A0A0S1MJK1"/>
<proteinExistence type="evidence at transcript level"/>
<keyword evidence="7" id="KW-1185">Reference proteome</keyword>
<dbReference type="EMBL" id="KU695157">
    <property type="protein sequence ID" value="AMS24278.1"/>
    <property type="molecule type" value="mRNA"/>
</dbReference>
<dbReference type="Proteomes" id="UP001153365">
    <property type="component" value="Unassembled WGS sequence"/>
</dbReference>
<reference evidence="3" key="3">
    <citation type="submission" date="2016-02" db="EMBL/GenBank/DDBJ databases">
        <authorList>
            <person name="Wen L."/>
            <person name="He K."/>
            <person name="Yang H."/>
        </authorList>
    </citation>
    <scope>NUCLEOTIDE SEQUENCE</scope>
    <source>
        <strain evidence="3">GA-05</strain>
    </source>
</reference>
<dbReference type="EMBL" id="KT246973">
    <property type="protein sequence ID" value="ALL41063.1"/>
    <property type="molecule type" value="mRNA"/>
</dbReference>
<evidence type="ECO:0000313" key="6">
    <source>
        <dbReference type="EMBL" id="CAH7690372.1"/>
    </source>
</evidence>
<dbReference type="EMBL" id="CALTRL010006286">
    <property type="protein sequence ID" value="CAH7690372.1"/>
    <property type="molecule type" value="Genomic_DNA"/>
</dbReference>
<evidence type="ECO:0000313" key="3">
    <source>
        <dbReference type="EMBL" id="AMS24278.1"/>
    </source>
</evidence>
<name>A0A0S1MJK1_PHAPC</name>
<gene>
    <name evidence="6" type="ORF">PPACK8108_LOCUS25708</name>
    <name evidence="4" type="ORF">PPACK8108_LOCUS7201</name>
    <name evidence="5" type="ORF">PPACK8108_LOCUS7203</name>
</gene>
<dbReference type="EMBL" id="CALTRL010001402">
    <property type="protein sequence ID" value="CAH7672396.1"/>
    <property type="molecule type" value="Genomic_DNA"/>
</dbReference>
<evidence type="ECO:0000256" key="1">
    <source>
        <dbReference type="SAM" id="SignalP"/>
    </source>
</evidence>
<evidence type="ECO:0000313" key="4">
    <source>
        <dbReference type="EMBL" id="CAH7672396.1"/>
    </source>
</evidence>
<dbReference type="EMBL" id="CALTRL010001402">
    <property type="protein sequence ID" value="CAH7672398.1"/>
    <property type="molecule type" value="Genomic_DNA"/>
</dbReference>
<accession>A0A0S1MJK1</accession>
<evidence type="ECO:0000313" key="5">
    <source>
        <dbReference type="EMBL" id="CAH7672398.1"/>
    </source>
</evidence>
<reference evidence="4" key="4">
    <citation type="submission" date="2022-06" db="EMBL/GenBank/DDBJ databases">
        <authorList>
            <consortium name="SYNGENTA / RWTH Aachen University"/>
        </authorList>
    </citation>
    <scope>NUCLEOTIDE SEQUENCE</scope>
</reference>
<evidence type="ECO:0000313" key="7">
    <source>
        <dbReference type="Proteomes" id="UP001153365"/>
    </source>
</evidence>
<reference evidence="2" key="1">
    <citation type="submission" date="2015-07" db="EMBL/GenBank/DDBJ databases">
        <title>Elucidating the P. pachyrhizi secretome and potential effectors.</title>
        <authorList>
            <person name="de Carvalho M.C.C.G."/>
            <person name="Nascimento L.C."/>
            <person name="Darben L.M."/>
            <person name="Polizel-Podanosqui A.M."/>
            <person name="Lopes-Caitar V.S."/>
            <person name="Rocha C.S."/>
            <person name="Qi M."/>
            <person name="Carazolle M."/>
            <person name="Kuwahara M.K."/>
            <person name="Pereira G.A.G."/>
            <person name="Abdelnoor R.V."/>
            <person name="Whitham S.A."/>
            <person name="Marcelino-Guimaraes F.C."/>
        </authorList>
    </citation>
    <scope>NUCLEOTIDE SEQUENCE</scope>
</reference>
<keyword evidence="1" id="KW-0732">Signal</keyword>
<organism evidence="2">
    <name type="scientific">Phakopsora pachyrhizi</name>
    <name type="common">Asian soybean rust disease fungus</name>
    <dbReference type="NCBI Taxonomy" id="170000"/>
    <lineage>
        <taxon>Eukaryota</taxon>
        <taxon>Fungi</taxon>
        <taxon>Dikarya</taxon>
        <taxon>Basidiomycota</taxon>
        <taxon>Pucciniomycotina</taxon>
        <taxon>Pucciniomycetes</taxon>
        <taxon>Pucciniales</taxon>
        <taxon>Phakopsoraceae</taxon>
        <taxon>Phakopsora</taxon>
    </lineage>
</organism>
<reference evidence="3" key="2">
    <citation type="journal article" date="2016" name="Front. Plant Sci.">
        <title>Identification of Phakopsora pachyrhizi Candidate Effectors with Virulence Activity in a Distantly Related Pathosystem.</title>
        <authorList>
            <person name="Kunjeti S.G."/>
            <person name="Iyer G."/>
            <person name="Johnson E."/>
            <person name="Li E."/>
            <person name="Broglie K.E."/>
            <person name="Rauscher G."/>
            <person name="Rairdan G.J."/>
        </authorList>
    </citation>
    <scope>NUCLEOTIDE SEQUENCE</scope>
    <source>
        <strain evidence="3">GA-05</strain>
    </source>
</reference>
<sequence>MKLMQLIFYMLNILALTMAHNCCELSKMPTLPEIGVMSSKPVRPKPIQSTASKGTKFLPTTLCIIKCKFNICLAHANVINSVQIGNRMRESKGAVNLNAPRHHSF</sequence>